<evidence type="ECO:0000256" key="1">
    <source>
        <dbReference type="SAM" id="MobiDB-lite"/>
    </source>
</evidence>
<dbReference type="OrthoDB" id="2563900at2759"/>
<evidence type="ECO:0000313" key="3">
    <source>
        <dbReference type="Proteomes" id="UP000307440"/>
    </source>
</evidence>
<organism evidence="2 3">
    <name type="scientific">Coprinopsis marcescibilis</name>
    <name type="common">Agaric fungus</name>
    <name type="synonym">Psathyrella marcescibilis</name>
    <dbReference type="NCBI Taxonomy" id="230819"/>
    <lineage>
        <taxon>Eukaryota</taxon>
        <taxon>Fungi</taxon>
        <taxon>Dikarya</taxon>
        <taxon>Basidiomycota</taxon>
        <taxon>Agaricomycotina</taxon>
        <taxon>Agaricomycetes</taxon>
        <taxon>Agaricomycetidae</taxon>
        <taxon>Agaricales</taxon>
        <taxon>Agaricineae</taxon>
        <taxon>Psathyrellaceae</taxon>
        <taxon>Coprinopsis</taxon>
    </lineage>
</organism>
<feature type="compositionally biased region" description="Low complexity" evidence="1">
    <location>
        <begin position="202"/>
        <end position="217"/>
    </location>
</feature>
<proteinExistence type="predicted"/>
<protein>
    <submittedName>
        <fullName evidence="2">Uncharacterized protein</fullName>
    </submittedName>
</protein>
<feature type="region of interest" description="Disordered" evidence="1">
    <location>
        <begin position="193"/>
        <end position="227"/>
    </location>
</feature>
<dbReference type="AlphaFoldDB" id="A0A5C3KG62"/>
<reference evidence="2 3" key="1">
    <citation type="journal article" date="2019" name="Nat. Ecol. Evol.">
        <title>Megaphylogeny resolves global patterns of mushroom evolution.</title>
        <authorList>
            <person name="Varga T."/>
            <person name="Krizsan K."/>
            <person name="Foldi C."/>
            <person name="Dima B."/>
            <person name="Sanchez-Garcia M."/>
            <person name="Sanchez-Ramirez S."/>
            <person name="Szollosi G.J."/>
            <person name="Szarkandi J.G."/>
            <person name="Papp V."/>
            <person name="Albert L."/>
            <person name="Andreopoulos W."/>
            <person name="Angelini C."/>
            <person name="Antonin V."/>
            <person name="Barry K.W."/>
            <person name="Bougher N.L."/>
            <person name="Buchanan P."/>
            <person name="Buyck B."/>
            <person name="Bense V."/>
            <person name="Catcheside P."/>
            <person name="Chovatia M."/>
            <person name="Cooper J."/>
            <person name="Damon W."/>
            <person name="Desjardin D."/>
            <person name="Finy P."/>
            <person name="Geml J."/>
            <person name="Haridas S."/>
            <person name="Hughes K."/>
            <person name="Justo A."/>
            <person name="Karasinski D."/>
            <person name="Kautmanova I."/>
            <person name="Kiss B."/>
            <person name="Kocsube S."/>
            <person name="Kotiranta H."/>
            <person name="LaButti K.M."/>
            <person name="Lechner B.E."/>
            <person name="Liimatainen K."/>
            <person name="Lipzen A."/>
            <person name="Lukacs Z."/>
            <person name="Mihaltcheva S."/>
            <person name="Morgado L.N."/>
            <person name="Niskanen T."/>
            <person name="Noordeloos M.E."/>
            <person name="Ohm R.A."/>
            <person name="Ortiz-Santana B."/>
            <person name="Ovrebo C."/>
            <person name="Racz N."/>
            <person name="Riley R."/>
            <person name="Savchenko A."/>
            <person name="Shiryaev A."/>
            <person name="Soop K."/>
            <person name="Spirin V."/>
            <person name="Szebenyi C."/>
            <person name="Tomsovsky M."/>
            <person name="Tulloss R.E."/>
            <person name="Uehling J."/>
            <person name="Grigoriev I.V."/>
            <person name="Vagvolgyi C."/>
            <person name="Papp T."/>
            <person name="Martin F.M."/>
            <person name="Miettinen O."/>
            <person name="Hibbett D.S."/>
            <person name="Nagy L.G."/>
        </authorList>
    </citation>
    <scope>NUCLEOTIDE SEQUENCE [LARGE SCALE GENOMIC DNA]</scope>
    <source>
        <strain evidence="2 3">CBS 121175</strain>
    </source>
</reference>
<feature type="compositionally biased region" description="Low complexity" evidence="1">
    <location>
        <begin position="339"/>
        <end position="360"/>
    </location>
</feature>
<sequence length="514" mass="52270">MSSPNPSPEVVAAQSSVPPPIDLKHMTSNSLLSPTAMLSAGLSPSKEGHHHHRTADRGNRRTSQNLRAVVEPRMGSPGSIPSSPTSVHSSSSAIFERDIEPMISPTSPPYLHSPTSPQRQLDPHRIPRAKATEQLEQAVPSVLDSAAAVLATLDMDTVPNPSDKTSPIEKTTFEQVSVVAPASSTVFEGLGGHGARSSGFASPLSFRSRSPSPLGSRTARSGDPLVNLSSNVINTTSVHTVSSTSTSPFQSPTRSTSTSPSLMTASLSSSPPRAPQMAHSISKDSAHATTSGAAGSSDPAPSLITPTSTYFSATSVVEPLDTFRALPVSSSPISANLTLLNTTSTSPPSTSAASPSTASHPPSPHHVANKRLSFMSYSDLLSSTPASTLPLVSLTKDASAIDPPPHIPSVSGLNLISAAASVASNSSIGGGLGGSTTASLRGFSLGVGGGLGPAGGLTHPGKRDSIALLDNVGGEWEREGLGMGLEERLDAAALGSGSYANSPAAVVSVLPTKA</sequence>
<gene>
    <name evidence="2" type="ORF">FA15DRAFT_660212</name>
</gene>
<accession>A0A5C3KG62</accession>
<feature type="region of interest" description="Disordered" evidence="1">
    <location>
        <begin position="239"/>
        <end position="302"/>
    </location>
</feature>
<feature type="compositionally biased region" description="Low complexity" evidence="1">
    <location>
        <begin position="239"/>
        <end position="271"/>
    </location>
</feature>
<keyword evidence="3" id="KW-1185">Reference proteome</keyword>
<dbReference type="STRING" id="230819.A0A5C3KG62"/>
<feature type="region of interest" description="Disordered" evidence="1">
    <location>
        <begin position="339"/>
        <end position="367"/>
    </location>
</feature>
<dbReference type="Proteomes" id="UP000307440">
    <property type="component" value="Unassembled WGS sequence"/>
</dbReference>
<feature type="compositionally biased region" description="Low complexity" evidence="1">
    <location>
        <begin position="287"/>
        <end position="302"/>
    </location>
</feature>
<evidence type="ECO:0000313" key="2">
    <source>
        <dbReference type="EMBL" id="TFK19071.1"/>
    </source>
</evidence>
<dbReference type="EMBL" id="ML210362">
    <property type="protein sequence ID" value="TFK19071.1"/>
    <property type="molecule type" value="Genomic_DNA"/>
</dbReference>
<feature type="region of interest" description="Disordered" evidence="1">
    <location>
        <begin position="1"/>
        <end position="122"/>
    </location>
</feature>
<feature type="compositionally biased region" description="Low complexity" evidence="1">
    <location>
        <begin position="75"/>
        <end position="92"/>
    </location>
</feature>
<name>A0A5C3KG62_COPMA</name>